<keyword evidence="4" id="KW-1185">Reference proteome</keyword>
<dbReference type="PANTHER" id="PTHR23248:SF57">
    <property type="entry name" value="PHOSPHOLIPID SCRAMBLASE"/>
    <property type="match status" value="1"/>
</dbReference>
<comment type="similarity">
    <text evidence="1 2">Belongs to the phospholipid scramblase family.</text>
</comment>
<evidence type="ECO:0000313" key="4">
    <source>
        <dbReference type="Proteomes" id="UP000001646"/>
    </source>
</evidence>
<evidence type="ECO:0000256" key="1">
    <source>
        <dbReference type="ARBA" id="ARBA00005350"/>
    </source>
</evidence>
<dbReference type="GeneTree" id="ENSGT00940000154435"/>
<sequence>MPRSLSALTGGQLRPLESLTNFDVLFLGCSFPPAAFIGFERNNMYEVRNNMGHPVFHCAEQNDWLTRNLCGSLRRFSLRINDPSGCEVMRVIRPMKCSSCWFPCCLQQMEVQCPPGNTIGFVEQTWHAFQPKFSVQNVEKETLLRVVGPTFVFSCGGDVNFEVWLFLLY</sequence>
<dbReference type="AlphaFoldDB" id="H9G3M9"/>
<dbReference type="InParanoid" id="H9G3M9"/>
<dbReference type="HOGENOM" id="CLU_053024_1_2_1"/>
<dbReference type="InterPro" id="IPR005552">
    <property type="entry name" value="Scramblase"/>
</dbReference>
<dbReference type="Ensembl" id="ENSACAT00000000378.4">
    <property type="protein sequence ID" value="ENSACAP00000000364.4"/>
    <property type="gene ID" value="ENSACAG00000000400.4"/>
</dbReference>
<dbReference type="GO" id="GO:0017128">
    <property type="term" value="F:phospholipid scramblase activity"/>
    <property type="evidence" value="ECO:0000318"/>
    <property type="project" value="GO_Central"/>
</dbReference>
<organism evidence="3 4">
    <name type="scientific">Anolis carolinensis</name>
    <name type="common">Green anole</name>
    <name type="synonym">American chameleon</name>
    <dbReference type="NCBI Taxonomy" id="28377"/>
    <lineage>
        <taxon>Eukaryota</taxon>
        <taxon>Metazoa</taxon>
        <taxon>Chordata</taxon>
        <taxon>Craniata</taxon>
        <taxon>Vertebrata</taxon>
        <taxon>Euteleostomi</taxon>
        <taxon>Lepidosauria</taxon>
        <taxon>Squamata</taxon>
        <taxon>Bifurcata</taxon>
        <taxon>Unidentata</taxon>
        <taxon>Episquamata</taxon>
        <taxon>Toxicofera</taxon>
        <taxon>Iguania</taxon>
        <taxon>Dactyloidae</taxon>
        <taxon>Anolis</taxon>
    </lineage>
</organism>
<keyword evidence="2" id="KW-0564">Palmitate</keyword>
<dbReference type="Bgee" id="ENSACAG00000000400">
    <property type="expression patterns" value="Expressed in forelimb bud and 13 other cell types or tissues"/>
</dbReference>
<reference evidence="3" key="2">
    <citation type="submission" date="2025-08" db="UniProtKB">
        <authorList>
            <consortium name="Ensembl"/>
        </authorList>
    </citation>
    <scope>IDENTIFICATION</scope>
</reference>
<reference evidence="3" key="1">
    <citation type="submission" date="2009-12" db="EMBL/GenBank/DDBJ databases">
        <title>The Genome Sequence of Anolis carolinensis (Green Anole Lizard).</title>
        <authorList>
            <consortium name="The Genome Sequencing Platform"/>
            <person name="Di Palma F."/>
            <person name="Alfoldi J."/>
            <person name="Heiman D."/>
            <person name="Young S."/>
            <person name="Grabherr M."/>
            <person name="Johnson J."/>
            <person name="Lander E.S."/>
            <person name="Lindblad-Toh K."/>
        </authorList>
    </citation>
    <scope>NUCLEOTIDE SEQUENCE [LARGE SCALE GENOMIC DNA]</scope>
    <source>
        <strain evidence="3">JBL SC #1</strain>
    </source>
</reference>
<comment type="cofactor">
    <cofactor evidence="2">
        <name>Ca(2+)</name>
        <dbReference type="ChEBI" id="CHEBI:29108"/>
    </cofactor>
</comment>
<evidence type="ECO:0000313" key="3">
    <source>
        <dbReference type="Ensembl" id="ENSACAP00000000364.4"/>
    </source>
</evidence>
<proteinExistence type="inferred from homology"/>
<dbReference type="eggNOG" id="KOG0621">
    <property type="taxonomic scope" value="Eukaryota"/>
</dbReference>
<dbReference type="GO" id="GO:0005886">
    <property type="term" value="C:plasma membrane"/>
    <property type="evidence" value="ECO:0000318"/>
    <property type="project" value="GO_Central"/>
</dbReference>
<name>H9G3M9_ANOCA</name>
<evidence type="ECO:0000256" key="2">
    <source>
        <dbReference type="RuleBase" id="RU363116"/>
    </source>
</evidence>
<dbReference type="Proteomes" id="UP000001646">
    <property type="component" value="Unplaced"/>
</dbReference>
<dbReference type="PANTHER" id="PTHR23248">
    <property type="entry name" value="PHOSPHOLIPID SCRAMBLASE-RELATED"/>
    <property type="match status" value="1"/>
</dbReference>
<protein>
    <recommendedName>
        <fullName evidence="2">Phospholipid scramblase</fullName>
    </recommendedName>
</protein>
<dbReference type="Pfam" id="PF03803">
    <property type="entry name" value="Scramblase"/>
    <property type="match status" value="1"/>
</dbReference>
<dbReference type="GO" id="GO:0017121">
    <property type="term" value="P:plasma membrane phospholipid scrambling"/>
    <property type="evidence" value="ECO:0000318"/>
    <property type="project" value="GO_Central"/>
</dbReference>
<accession>H9G3M9</accession>
<reference evidence="3" key="3">
    <citation type="submission" date="2025-09" db="UniProtKB">
        <authorList>
            <consortium name="Ensembl"/>
        </authorList>
    </citation>
    <scope>IDENTIFICATION</scope>
</reference>
<keyword evidence="2" id="KW-0449">Lipoprotein</keyword>
<comment type="function">
    <text evidence="2">May mediate accelerated ATP-independent bidirectional transbilayer migration of phospholipids upon binding calcium ions that results in a loss of phospholipid asymmetry in the plasma membrane.</text>
</comment>
<keyword evidence="2" id="KW-0106">Calcium</keyword>